<dbReference type="Proteomes" id="UP001165653">
    <property type="component" value="Unassembled WGS sequence"/>
</dbReference>
<comment type="caution">
    <text evidence="2">The sequence shown here is derived from an EMBL/GenBank/DDBJ whole genome shotgun (WGS) entry which is preliminary data.</text>
</comment>
<name>A0ABT3G0X8_9BACT</name>
<feature type="region of interest" description="Disordered" evidence="1">
    <location>
        <begin position="1"/>
        <end position="22"/>
    </location>
</feature>
<reference evidence="2" key="1">
    <citation type="submission" date="2022-10" db="EMBL/GenBank/DDBJ databases">
        <title>Luteolibacter sp. GHJ8, whole genome shotgun sequencing project.</title>
        <authorList>
            <person name="Zhao G."/>
            <person name="Shen L."/>
        </authorList>
    </citation>
    <scope>NUCLEOTIDE SEQUENCE</scope>
    <source>
        <strain evidence="2">GHJ8</strain>
    </source>
</reference>
<accession>A0ABT3G0X8</accession>
<proteinExistence type="predicted"/>
<sequence length="606" mass="65847">MNLLRPLHENASPPSATRREKSGPLRRSFLFIGVSTLLLSGAEAAPQVSWQPVTDYSISFPGDRPDAAPAINPFENFTHFGTDFGWMGPGQARIDGHSGTIRTKKEGEWTGVWHSLAGLALETDRMFDLSDVTGLGGPPEGRAKVIAVTLDARGDGALRIELSDSAKMVRWAKPLTLVPGERTRHRFEVTAEEVGSIKFINWVAEPGCAAEVSSIGFEVERAEKMPQEEWLFRISLGKLRRCHDVASGLTRDRAHIPAGVFDSISSSGLHALATATAASEGILDREQAAAEVRRTAQTMLGMPKAAGFLPHFSRRNPEGRPEIHPGTEYSTVDTAIAFHSLRLAAGILELEDVAAAMNQAVADLNFDLVTDSEGWIGHGFTQDGTTPLASQWRDWGGETALVLALEAMVPGREPRGRMMQDGRVFRGVGFIAEIQSLFYPDFDRTAPDLVSGVVWPAARRDLFERQARYTVENWPDSAAARLGLFGLSGGESGMPGAGYTANGVDVPGIRWIHPHAMLMSLALTGRSDLPAGIASLEKAGMLFSQGLPENMEVGLTLYNPMQGSLNAGFEALAAYHGWKRGDNDVIDEASRRDPMLRQGIRRFWAD</sequence>
<evidence type="ECO:0000256" key="1">
    <source>
        <dbReference type="SAM" id="MobiDB-lite"/>
    </source>
</evidence>
<keyword evidence="3" id="KW-1185">Reference proteome</keyword>
<protein>
    <submittedName>
        <fullName evidence="2">Uncharacterized protein</fullName>
    </submittedName>
</protein>
<gene>
    <name evidence="2" type="ORF">OJ996_07865</name>
</gene>
<evidence type="ECO:0000313" key="3">
    <source>
        <dbReference type="Proteomes" id="UP001165653"/>
    </source>
</evidence>
<organism evidence="2 3">
    <name type="scientific">Luteolibacter rhizosphaerae</name>
    <dbReference type="NCBI Taxonomy" id="2989719"/>
    <lineage>
        <taxon>Bacteria</taxon>
        <taxon>Pseudomonadati</taxon>
        <taxon>Verrucomicrobiota</taxon>
        <taxon>Verrucomicrobiia</taxon>
        <taxon>Verrucomicrobiales</taxon>
        <taxon>Verrucomicrobiaceae</taxon>
        <taxon>Luteolibacter</taxon>
    </lineage>
</organism>
<dbReference type="EMBL" id="JAPDDR010000003">
    <property type="protein sequence ID" value="MCW1913485.1"/>
    <property type="molecule type" value="Genomic_DNA"/>
</dbReference>
<evidence type="ECO:0000313" key="2">
    <source>
        <dbReference type="EMBL" id="MCW1913485.1"/>
    </source>
</evidence>
<dbReference type="Gene3D" id="1.50.10.140">
    <property type="match status" value="1"/>
</dbReference>
<dbReference type="RefSeq" id="WP_264512983.1">
    <property type="nucleotide sequence ID" value="NZ_JAPDDR010000003.1"/>
</dbReference>